<dbReference type="OrthoDB" id="7108509at2"/>
<reference evidence="1 2" key="1">
    <citation type="submission" date="2018-06" db="EMBL/GenBank/DDBJ databases">
        <authorList>
            <consortium name="Pathogen Informatics"/>
            <person name="Doyle S."/>
        </authorList>
    </citation>
    <scope>NUCLEOTIDE SEQUENCE [LARGE SCALE GENOMIC DNA]</scope>
    <source>
        <strain evidence="1 2">NCTC10717</strain>
    </source>
</reference>
<dbReference type="AlphaFoldDB" id="A0A380MX30"/>
<accession>A0A380MX30</accession>
<organism evidence="1 2">
    <name type="scientific">Suttonella indologenes</name>
    <dbReference type="NCBI Taxonomy" id="13276"/>
    <lineage>
        <taxon>Bacteria</taxon>
        <taxon>Pseudomonadati</taxon>
        <taxon>Pseudomonadota</taxon>
        <taxon>Gammaproteobacteria</taxon>
        <taxon>Cardiobacteriales</taxon>
        <taxon>Cardiobacteriaceae</taxon>
        <taxon>Suttonella</taxon>
    </lineage>
</organism>
<dbReference type="EMBL" id="UHIA01000004">
    <property type="protein sequence ID" value="SUO96734.1"/>
    <property type="molecule type" value="Genomic_DNA"/>
</dbReference>
<name>A0A380MX30_9GAMM</name>
<keyword evidence="2" id="KW-1185">Reference proteome</keyword>
<dbReference type="Proteomes" id="UP000254575">
    <property type="component" value="Unassembled WGS sequence"/>
</dbReference>
<evidence type="ECO:0000313" key="2">
    <source>
        <dbReference type="Proteomes" id="UP000254575"/>
    </source>
</evidence>
<protein>
    <submittedName>
        <fullName evidence="1">Uncharacterized protein</fullName>
    </submittedName>
</protein>
<evidence type="ECO:0000313" key="1">
    <source>
        <dbReference type="EMBL" id="SUO96734.1"/>
    </source>
</evidence>
<dbReference type="RefSeq" id="WP_115218394.1">
    <property type="nucleotide sequence ID" value="NZ_UHIA01000004.1"/>
</dbReference>
<proteinExistence type="predicted"/>
<gene>
    <name evidence="1" type="ORF">NCTC10717_01147</name>
</gene>
<sequence>MKKSKVLLLFSFVICFCGIIAAFTLDKQPKAMKEINDEKILRKYIDILSCVPEQQIDKEVIFAEAMKQYWQYKMDKLWDEDKNLNNIHNFPYRVKIVEDHCGLKFNWRGKPSKMTKETCYPWVVSYKDLDELFQALLSHKFEFHGNHREYVESAFRQRMYSLNAKPYNPKTDANIYLGEQNFSIIKRDGATYTDFYPADCCSLLSYQEIAEKDENYKGGDYFLHFIFPSLPREVLTQIYFLEIRAYTIDDVQYDAAYEGLGANLRSDYNEEGEKNRFFESKEKYSYSYYPVSLCGKGIFSRFLLQ</sequence>